<name>A0ABP9M421_9MICO</name>
<accession>A0ABP9M421</accession>
<dbReference type="Gene3D" id="3.40.960.10">
    <property type="entry name" value="VSR Endonuclease"/>
    <property type="match status" value="1"/>
</dbReference>
<comment type="caution">
    <text evidence="2">The sequence shown here is derived from an EMBL/GenBank/DDBJ whole genome shotgun (WGS) entry which is preliminary data.</text>
</comment>
<reference evidence="3" key="1">
    <citation type="journal article" date="2019" name="Int. J. Syst. Evol. Microbiol.">
        <title>The Global Catalogue of Microorganisms (GCM) 10K type strain sequencing project: providing services to taxonomists for standard genome sequencing and annotation.</title>
        <authorList>
            <consortium name="The Broad Institute Genomics Platform"/>
            <consortium name="The Broad Institute Genome Sequencing Center for Infectious Disease"/>
            <person name="Wu L."/>
            <person name="Ma J."/>
        </authorList>
    </citation>
    <scope>NUCLEOTIDE SEQUENCE [LARGE SCALE GENOMIC DNA]</scope>
    <source>
        <strain evidence="3">JCM 18959</strain>
    </source>
</reference>
<keyword evidence="3" id="KW-1185">Reference proteome</keyword>
<proteinExistence type="predicted"/>
<dbReference type="EMBL" id="BAABKZ010000001">
    <property type="protein sequence ID" value="GAA5089428.1"/>
    <property type="molecule type" value="Genomic_DNA"/>
</dbReference>
<sequence>MREVDGWVRLRLLMRALPSHAFACGPTAAVVLGFPLPAAVHRDAFGRPTIAVPYPSNRIRGRGVRGRSLQIGATDLKTRREIRVTSNARTWLDLSAELDLPALVAVTDFLISRRRRRCTREELAAEHAASPRAPGAQNRRRALELCTEHSESPRESELRCALDQAGLPRPECNVQIYDGSRFVARVDIMYRDRKLVVEYYGDHHRDPDQWSRDEVRRAELESFGYRVTVVTRRDFDDLGALADRIRRLLMA</sequence>
<organism evidence="2 3">
    <name type="scientific">Microbacterium yannicii</name>
    <dbReference type="NCBI Taxonomy" id="671622"/>
    <lineage>
        <taxon>Bacteria</taxon>
        <taxon>Bacillati</taxon>
        <taxon>Actinomycetota</taxon>
        <taxon>Actinomycetes</taxon>
        <taxon>Micrococcales</taxon>
        <taxon>Microbacteriaceae</taxon>
        <taxon>Microbacterium</taxon>
    </lineage>
</organism>
<keyword evidence="1" id="KW-0732">Signal</keyword>
<feature type="chain" id="PRO_5045160151" description="DUF559 domain-containing protein" evidence="1">
    <location>
        <begin position="24"/>
        <end position="251"/>
    </location>
</feature>
<dbReference type="Proteomes" id="UP001501407">
    <property type="component" value="Unassembled WGS sequence"/>
</dbReference>
<evidence type="ECO:0000313" key="3">
    <source>
        <dbReference type="Proteomes" id="UP001501407"/>
    </source>
</evidence>
<feature type="signal peptide" evidence="1">
    <location>
        <begin position="1"/>
        <end position="23"/>
    </location>
</feature>
<dbReference type="InterPro" id="IPR011335">
    <property type="entry name" value="Restrct_endonuc-II-like"/>
</dbReference>
<dbReference type="SUPFAM" id="SSF52980">
    <property type="entry name" value="Restriction endonuclease-like"/>
    <property type="match status" value="1"/>
</dbReference>
<evidence type="ECO:0008006" key="4">
    <source>
        <dbReference type="Google" id="ProtNLM"/>
    </source>
</evidence>
<evidence type="ECO:0000256" key="1">
    <source>
        <dbReference type="SAM" id="SignalP"/>
    </source>
</evidence>
<evidence type="ECO:0000313" key="2">
    <source>
        <dbReference type="EMBL" id="GAA5089428.1"/>
    </source>
</evidence>
<gene>
    <name evidence="2" type="ORF">GCM10025760_13360</name>
</gene>
<protein>
    <recommendedName>
        <fullName evidence="4">DUF559 domain-containing protein</fullName>
    </recommendedName>
</protein>